<name>A0A5J5F1U6_9PEZI</name>
<evidence type="ECO:0000256" key="3">
    <source>
        <dbReference type="ARBA" id="ARBA00022989"/>
    </source>
</evidence>
<feature type="region of interest" description="Disordered" evidence="5">
    <location>
        <begin position="251"/>
        <end position="343"/>
    </location>
</feature>
<organism evidence="7 8">
    <name type="scientific">Sphaerosporella brunnea</name>
    <dbReference type="NCBI Taxonomy" id="1250544"/>
    <lineage>
        <taxon>Eukaryota</taxon>
        <taxon>Fungi</taxon>
        <taxon>Dikarya</taxon>
        <taxon>Ascomycota</taxon>
        <taxon>Pezizomycotina</taxon>
        <taxon>Pezizomycetes</taxon>
        <taxon>Pezizales</taxon>
        <taxon>Pyronemataceae</taxon>
        <taxon>Sphaerosporella</taxon>
    </lineage>
</organism>
<accession>A0A5J5F1U6</accession>
<dbReference type="InterPro" id="IPR051694">
    <property type="entry name" value="Immunoregulatory_rcpt-like"/>
</dbReference>
<keyword evidence="8" id="KW-1185">Reference proteome</keyword>
<keyword evidence="3 6" id="KW-1133">Transmembrane helix</keyword>
<proteinExistence type="predicted"/>
<dbReference type="GO" id="GO:0071944">
    <property type="term" value="C:cell periphery"/>
    <property type="evidence" value="ECO:0007669"/>
    <property type="project" value="UniProtKB-ARBA"/>
</dbReference>
<evidence type="ECO:0000256" key="1">
    <source>
        <dbReference type="ARBA" id="ARBA00004167"/>
    </source>
</evidence>
<evidence type="ECO:0000256" key="4">
    <source>
        <dbReference type="ARBA" id="ARBA00023136"/>
    </source>
</evidence>
<comment type="caution">
    <text evidence="7">The sequence shown here is derived from an EMBL/GenBank/DDBJ whole genome shotgun (WGS) entry which is preliminary data.</text>
</comment>
<dbReference type="Proteomes" id="UP000326924">
    <property type="component" value="Unassembled WGS sequence"/>
</dbReference>
<evidence type="ECO:0000256" key="2">
    <source>
        <dbReference type="ARBA" id="ARBA00022692"/>
    </source>
</evidence>
<feature type="compositionally biased region" description="Polar residues" evidence="5">
    <location>
        <begin position="251"/>
        <end position="265"/>
    </location>
</feature>
<dbReference type="GO" id="GO:0016020">
    <property type="term" value="C:membrane"/>
    <property type="evidence" value="ECO:0007669"/>
    <property type="project" value="UniProtKB-SubCell"/>
</dbReference>
<dbReference type="EMBL" id="VXIS01000060">
    <property type="protein sequence ID" value="KAA8909213.1"/>
    <property type="molecule type" value="Genomic_DNA"/>
</dbReference>
<dbReference type="OrthoDB" id="5430633at2759"/>
<evidence type="ECO:0000256" key="5">
    <source>
        <dbReference type="SAM" id="MobiDB-lite"/>
    </source>
</evidence>
<evidence type="ECO:0000313" key="8">
    <source>
        <dbReference type="Proteomes" id="UP000326924"/>
    </source>
</evidence>
<reference evidence="7 8" key="1">
    <citation type="submission" date="2019-09" db="EMBL/GenBank/DDBJ databases">
        <title>Draft genome of the ectomycorrhizal ascomycete Sphaerosporella brunnea.</title>
        <authorList>
            <consortium name="DOE Joint Genome Institute"/>
            <person name="Benucci G.M."/>
            <person name="Marozzi G."/>
            <person name="Antonielli L."/>
            <person name="Sanchez S."/>
            <person name="Marco P."/>
            <person name="Wang X."/>
            <person name="Falini L.B."/>
            <person name="Barry K."/>
            <person name="Haridas S."/>
            <person name="Lipzen A."/>
            <person name="Labutti K."/>
            <person name="Grigoriev I.V."/>
            <person name="Murat C."/>
            <person name="Martin F."/>
            <person name="Albertini E."/>
            <person name="Donnini D."/>
            <person name="Bonito G."/>
        </authorList>
    </citation>
    <scope>NUCLEOTIDE SEQUENCE [LARGE SCALE GENOMIC DNA]</scope>
    <source>
        <strain evidence="7 8">Sb_GMNB300</strain>
    </source>
</reference>
<feature type="compositionally biased region" description="Polar residues" evidence="5">
    <location>
        <begin position="274"/>
        <end position="290"/>
    </location>
</feature>
<keyword evidence="2 6" id="KW-0812">Transmembrane</keyword>
<dbReference type="InParanoid" id="A0A5J5F1U6"/>
<dbReference type="PANTHER" id="PTHR15549">
    <property type="entry name" value="PAIRED IMMUNOGLOBULIN-LIKE TYPE 2 RECEPTOR"/>
    <property type="match status" value="1"/>
</dbReference>
<dbReference type="AlphaFoldDB" id="A0A5J5F1U6"/>
<comment type="subcellular location">
    <subcellularLocation>
        <location evidence="1">Membrane</location>
        <topology evidence="1">Single-pass membrane protein</topology>
    </subcellularLocation>
</comment>
<keyword evidence="4 6" id="KW-0472">Membrane</keyword>
<protein>
    <submittedName>
        <fullName evidence="7">Uncharacterized protein</fullName>
    </submittedName>
</protein>
<gene>
    <name evidence="7" type="ORF">FN846DRAFT_630903</name>
</gene>
<sequence length="343" mass="37897">MECGSIKDQCFDRGTNTASSTISSTPTTSITSAAAASGTIESSAAASTQPQPLTKVESFFSTKVIIIFSVCGGTILLLIGLVSCFCYHRRKQGQLALQAYDDPERKPYQSIVFEPRMAPPLPRATSPQPLNSYVQQPEIIPAPCAASATHLRNPFSPQANYFDLYSPDSPAFQMVSPSEAGPLEQGGFYYPSGEYHYSQNQELQESEKTELHLSYPYPPLVGYPDQEDDRKSDAGSGIYAASDIYAAYEPQSHTETEPLSPTQENPAELPPKAQTPQRGSRYSQHQQLPVRQSWPRHRRTLTPPQQQFLSLKPASPPRPPRGPDVYLPDELSKQYLSKLPRPM</sequence>
<feature type="transmembrane region" description="Helical" evidence="6">
    <location>
        <begin position="64"/>
        <end position="87"/>
    </location>
</feature>
<evidence type="ECO:0000313" key="7">
    <source>
        <dbReference type="EMBL" id="KAA8909213.1"/>
    </source>
</evidence>
<feature type="region of interest" description="Disordered" evidence="5">
    <location>
        <begin position="214"/>
        <end position="235"/>
    </location>
</feature>
<evidence type="ECO:0000256" key="6">
    <source>
        <dbReference type="SAM" id="Phobius"/>
    </source>
</evidence>